<keyword evidence="4" id="KW-1185">Reference proteome</keyword>
<dbReference type="Gene3D" id="3.40.50.300">
    <property type="entry name" value="P-loop containing nucleotide triphosphate hydrolases"/>
    <property type="match status" value="1"/>
</dbReference>
<protein>
    <recommendedName>
        <fullName evidence="5">Cell division protein ZapE</fullName>
    </recommendedName>
</protein>
<dbReference type="EMBL" id="MQWD01000001">
    <property type="protein sequence ID" value="PAP78283.1"/>
    <property type="molecule type" value="Genomic_DNA"/>
</dbReference>
<evidence type="ECO:0000313" key="4">
    <source>
        <dbReference type="Proteomes" id="UP000216339"/>
    </source>
</evidence>
<reference evidence="3 4" key="1">
    <citation type="submission" date="2016-11" db="EMBL/GenBank/DDBJ databases">
        <title>Study of marine rhodopsin-containing bacteria.</title>
        <authorList>
            <person name="Yoshizawa S."/>
            <person name="Kumagai Y."/>
            <person name="Kogure K."/>
        </authorList>
    </citation>
    <scope>NUCLEOTIDE SEQUENCE [LARGE SCALE GENOMIC DNA]</scope>
    <source>
        <strain evidence="3 4">SAORIC-28</strain>
    </source>
</reference>
<dbReference type="OrthoDB" id="9776217at2"/>
<keyword evidence="2" id="KW-0067">ATP-binding</keyword>
<dbReference type="PANTHER" id="PTHR12169:SF6">
    <property type="entry name" value="AFG1-LIKE ATPASE"/>
    <property type="match status" value="1"/>
</dbReference>
<gene>
    <name evidence="3" type="ORF">BSZ37_18560</name>
</gene>
<organism evidence="3 4">
    <name type="scientific">Rubrivirga marina</name>
    <dbReference type="NCBI Taxonomy" id="1196024"/>
    <lineage>
        <taxon>Bacteria</taxon>
        <taxon>Pseudomonadati</taxon>
        <taxon>Rhodothermota</taxon>
        <taxon>Rhodothermia</taxon>
        <taxon>Rhodothermales</taxon>
        <taxon>Rubricoccaceae</taxon>
        <taxon>Rubrivirga</taxon>
    </lineage>
</organism>
<evidence type="ECO:0000256" key="1">
    <source>
        <dbReference type="ARBA" id="ARBA00022741"/>
    </source>
</evidence>
<dbReference type="GO" id="GO:0005737">
    <property type="term" value="C:cytoplasm"/>
    <property type="evidence" value="ECO:0007669"/>
    <property type="project" value="TreeGrafter"/>
</dbReference>
<dbReference type="SUPFAM" id="SSF52540">
    <property type="entry name" value="P-loop containing nucleoside triphosphate hydrolases"/>
    <property type="match status" value="1"/>
</dbReference>
<sequence>MTRLRPPARYDDARLGSYVPQTESQAEARDKATRFVRLARVRYGRPSWMRLFQRDDGLRGGLYLVGPVGTGKTHLLASIYHALQSPEGGSKPVACAYTHSSALLRAVEPPDVYAQRVAEAARVLCLDEVELDDPAGEVRLIAVLRALRERGVTLAATSNAEPEKFVSANLGRDRLERFISEEFEKEYHVVFVGGDDFRQRLSKEGRAWVGEPEVARAAMRRAFEAAPDPKRWLAFDDLIRLTTEVERTRLTDDLARSRALFLDGIDVSDTDDALRLLRVADDLYGLPSPPTLYFTSATPPADWFDAEGRRGVEAAIAEKFTRTTSRLTALAEVEHV</sequence>
<evidence type="ECO:0000313" key="3">
    <source>
        <dbReference type="EMBL" id="PAP78283.1"/>
    </source>
</evidence>
<dbReference type="GO" id="GO:0005524">
    <property type="term" value="F:ATP binding"/>
    <property type="evidence" value="ECO:0007669"/>
    <property type="project" value="UniProtKB-KW"/>
</dbReference>
<dbReference type="Proteomes" id="UP000216339">
    <property type="component" value="Unassembled WGS sequence"/>
</dbReference>
<proteinExistence type="predicted"/>
<dbReference type="RefSeq" id="WP_095511970.1">
    <property type="nucleotide sequence ID" value="NZ_MQWD01000001.1"/>
</dbReference>
<evidence type="ECO:0000256" key="2">
    <source>
        <dbReference type="ARBA" id="ARBA00022840"/>
    </source>
</evidence>
<dbReference type="AlphaFoldDB" id="A0A271J4B5"/>
<keyword evidence="1" id="KW-0547">Nucleotide-binding</keyword>
<dbReference type="GO" id="GO:0016887">
    <property type="term" value="F:ATP hydrolysis activity"/>
    <property type="evidence" value="ECO:0007669"/>
    <property type="project" value="InterPro"/>
</dbReference>
<name>A0A271J4B5_9BACT</name>
<dbReference type="PANTHER" id="PTHR12169">
    <property type="entry name" value="ATPASE N2B"/>
    <property type="match status" value="1"/>
</dbReference>
<dbReference type="InterPro" id="IPR027417">
    <property type="entry name" value="P-loop_NTPase"/>
</dbReference>
<dbReference type="Pfam" id="PF03969">
    <property type="entry name" value="AFG1_ATPase"/>
    <property type="match status" value="1"/>
</dbReference>
<evidence type="ECO:0008006" key="5">
    <source>
        <dbReference type="Google" id="ProtNLM"/>
    </source>
</evidence>
<comment type="caution">
    <text evidence="3">The sequence shown here is derived from an EMBL/GenBank/DDBJ whole genome shotgun (WGS) entry which is preliminary data.</text>
</comment>
<accession>A0A271J4B5</accession>
<dbReference type="InterPro" id="IPR005654">
    <property type="entry name" value="ATPase_AFG1-like"/>
</dbReference>